<evidence type="ECO:0000313" key="1">
    <source>
        <dbReference type="EMBL" id="MBB3006016.1"/>
    </source>
</evidence>
<comment type="caution">
    <text evidence="1">The sequence shown here is derived from an EMBL/GenBank/DDBJ whole genome shotgun (WGS) entry which is preliminary data.</text>
</comment>
<evidence type="ECO:0000313" key="2">
    <source>
        <dbReference type="Proteomes" id="UP000578036"/>
    </source>
</evidence>
<name>A0A7W4YQG5_9BURK</name>
<organism evidence="1 2">
    <name type="scientific">Cupriavidus alkaliphilus</name>
    <dbReference type="NCBI Taxonomy" id="942866"/>
    <lineage>
        <taxon>Bacteria</taxon>
        <taxon>Pseudomonadati</taxon>
        <taxon>Pseudomonadota</taxon>
        <taxon>Betaproteobacteria</taxon>
        <taxon>Burkholderiales</taxon>
        <taxon>Burkholderiaceae</taxon>
        <taxon>Cupriavidus</taxon>
    </lineage>
</organism>
<evidence type="ECO:0008006" key="3">
    <source>
        <dbReference type="Google" id="ProtNLM"/>
    </source>
</evidence>
<reference evidence="1 2" key="1">
    <citation type="submission" date="2020-08" db="EMBL/GenBank/DDBJ databases">
        <title>Genomic Encyclopedia of Type Strains, Phase IV (KMG-V): Genome sequencing to study the core and pangenomes of soil and plant-associated prokaryotes.</title>
        <authorList>
            <person name="Whitman W."/>
        </authorList>
    </citation>
    <scope>NUCLEOTIDE SEQUENCE [LARGE SCALE GENOMIC DNA]</scope>
    <source>
        <strain evidence="1 2">SLV-2362</strain>
    </source>
</reference>
<gene>
    <name evidence="1" type="ORF">FHX61_000632</name>
</gene>
<dbReference type="EMBL" id="JACHWF010000001">
    <property type="protein sequence ID" value="MBB3006016.1"/>
    <property type="molecule type" value="Genomic_DNA"/>
</dbReference>
<protein>
    <recommendedName>
        <fullName evidence="3">T4 beta protein</fullName>
    </recommendedName>
</protein>
<dbReference type="InterPro" id="IPR025683">
    <property type="entry name" value="Protein_beta"/>
</dbReference>
<dbReference type="Proteomes" id="UP000578036">
    <property type="component" value="Unassembled WGS sequence"/>
</dbReference>
<keyword evidence="2" id="KW-1185">Reference proteome</keyword>
<sequence>MSYFENFNYYPALRARPAEVLGYERLDDARKDGLLPIFTVGAWPRQEGIAESIQKIKAAVGKRSFILDVTRESLYMNSATQSLLEPEQNFANWRKFVSAIPNVIPVVQITPSAKISQVIRQARELEQIGTHRVAFRITGFTEDIDKVTAALSALATSENGLVIIDAGYIRETFAASLAASVTAINTIRQDVEDAIIAMLATSFPASVVPHTDPNSGGRRGVISILERVLHAEIGPDAAIYGDHSSIHARVYATSGGRYVPRIDYPMYDAWAFERRPETNSAGYVDAATSLIKDYPEIKDDDTWGAERIVAAAGGEIDGMRTPAMWIAARVNMHIARQFDLSRQAAGDDEDDLTEDDL</sequence>
<accession>A0A7W4YQG5</accession>
<dbReference type="Pfam" id="PF14350">
    <property type="entry name" value="Beta_protein"/>
    <property type="match status" value="1"/>
</dbReference>
<proteinExistence type="predicted"/>
<dbReference type="RefSeq" id="WP_183298549.1">
    <property type="nucleotide sequence ID" value="NZ_JACHWF010000001.1"/>
</dbReference>
<dbReference type="AlphaFoldDB" id="A0A7W4YQG5"/>